<dbReference type="RefSeq" id="WP_085483275.1">
    <property type="nucleotide sequence ID" value="NZ_FXAT01000003.1"/>
</dbReference>
<dbReference type="InterPro" id="IPR027802">
    <property type="entry name" value="Multi-ubiquitin_dom"/>
</dbReference>
<dbReference type="InterPro" id="IPR025701">
    <property type="entry name" value="UBQ-conjugat_E2_E"/>
</dbReference>
<dbReference type="STRING" id="1515439.SAMN06265784_103663"/>
<accession>A0A1X7KDJ1</accession>
<reference evidence="3" key="1">
    <citation type="submission" date="2017-04" db="EMBL/GenBank/DDBJ databases">
        <authorList>
            <person name="Varghese N."/>
            <person name="Submissions S."/>
        </authorList>
    </citation>
    <scope>NUCLEOTIDE SEQUENCE [LARGE SCALE GENOMIC DNA]</scope>
    <source>
        <strain evidence="3">LMG 29540</strain>
    </source>
</reference>
<evidence type="ECO:0000259" key="1">
    <source>
        <dbReference type="Pfam" id="PF14452"/>
    </source>
</evidence>
<gene>
    <name evidence="2" type="ORF">SAMN06265784_103663</name>
</gene>
<evidence type="ECO:0000313" key="2">
    <source>
        <dbReference type="EMBL" id="SMG39308.1"/>
    </source>
</evidence>
<dbReference type="AlphaFoldDB" id="A0A1X7KDJ1"/>
<organism evidence="2 3">
    <name type="scientific">Paraburkholderia susongensis</name>
    <dbReference type="NCBI Taxonomy" id="1515439"/>
    <lineage>
        <taxon>Bacteria</taxon>
        <taxon>Pseudomonadati</taxon>
        <taxon>Pseudomonadota</taxon>
        <taxon>Betaproteobacteria</taxon>
        <taxon>Burkholderiales</taxon>
        <taxon>Burkholderiaceae</taxon>
        <taxon>Paraburkholderia</taxon>
    </lineage>
</organism>
<keyword evidence="3" id="KW-1185">Reference proteome</keyword>
<dbReference type="OrthoDB" id="256126at2"/>
<dbReference type="Proteomes" id="UP000193228">
    <property type="component" value="Unassembled WGS sequence"/>
</dbReference>
<sequence>MSANEQRIEEVAIVEAAGFAGEEILEIIDIEVFVREKKPVPHGHRYRIRIDKVHYVVDVSHMTGEQILGLAGKSSAGWLLSEKVGGQMRPVAPNQTVDFAAHGVERFATIPKEVQEGEGPVRADFTVLDEDREYLDSRGYVWEAVDQSDAKRIVVRGFQPPPGFAPATVDMFVILPAGYPDTQIDMVYFHPALSRADGKQIRALITNQFEGKTWQGWSRHRTANSPWRQGIDNVGTHLMLVDDFLRVELLK</sequence>
<protein>
    <submittedName>
        <fullName evidence="2">Multiubiquitin</fullName>
    </submittedName>
</protein>
<feature type="domain" description="Multi-ubiquitin" evidence="1">
    <location>
        <begin position="46"/>
        <end position="111"/>
    </location>
</feature>
<dbReference type="EMBL" id="FXAT01000003">
    <property type="protein sequence ID" value="SMG39308.1"/>
    <property type="molecule type" value="Genomic_DNA"/>
</dbReference>
<evidence type="ECO:0000313" key="3">
    <source>
        <dbReference type="Proteomes" id="UP000193228"/>
    </source>
</evidence>
<name>A0A1X7KDJ1_9BURK</name>
<dbReference type="Pfam" id="PF14452">
    <property type="entry name" value="Multi_ubiq"/>
    <property type="match status" value="1"/>
</dbReference>
<proteinExistence type="predicted"/>
<dbReference type="Pfam" id="PF14462">
    <property type="entry name" value="Prok-E2_E"/>
    <property type="match status" value="1"/>
</dbReference>